<feature type="domain" description="FHF complex subunit HOOK-interacting protein C-terminal" evidence="3">
    <location>
        <begin position="2"/>
        <end position="43"/>
    </location>
</feature>
<dbReference type="InterPro" id="IPR045669">
    <property type="entry name" value="FHIP_C"/>
</dbReference>
<dbReference type="PANTHER" id="PTHR21705">
    <property type="entry name" value="RAI16 PROTEIN-RELATED"/>
    <property type="match status" value="1"/>
</dbReference>
<evidence type="ECO:0000313" key="4">
    <source>
        <dbReference type="EMBL" id="MXQ85796.1"/>
    </source>
</evidence>
<dbReference type="EMBL" id="VBQZ03000028">
    <property type="protein sequence ID" value="MXQ85796.1"/>
    <property type="molecule type" value="Genomic_DNA"/>
</dbReference>
<feature type="region of interest" description="Disordered" evidence="2">
    <location>
        <begin position="49"/>
        <end position="78"/>
    </location>
</feature>
<dbReference type="InterPro" id="IPR019384">
    <property type="entry name" value="FHIP"/>
</dbReference>
<evidence type="ECO:0000259" key="3">
    <source>
        <dbReference type="Pfam" id="PF19314"/>
    </source>
</evidence>
<keyword evidence="5" id="KW-1185">Reference proteome</keyword>
<evidence type="ECO:0000256" key="1">
    <source>
        <dbReference type="ARBA" id="ARBA00024336"/>
    </source>
</evidence>
<reference evidence="4" key="1">
    <citation type="submission" date="2019-10" db="EMBL/GenBank/DDBJ databases">
        <title>The sequence and de novo assembly of the wild yak genome.</title>
        <authorList>
            <person name="Liu Y."/>
        </authorList>
    </citation>
    <scope>NUCLEOTIDE SEQUENCE [LARGE SCALE GENOMIC DNA]</scope>
    <source>
        <strain evidence="4">WY2019</strain>
    </source>
</reference>
<dbReference type="Proteomes" id="UP000322234">
    <property type="component" value="Unassembled WGS sequence"/>
</dbReference>
<sequence>MVFQPSVRSLYQVLASVKNKIEQFASVERDFPGLLIQAQQYLLFRVDLSDPSPETPTKDPVQDASRTGSGKNFLDGPPKVLQPFLTNRAKVVGAPPSLPPPVRDTMLAAALFPEFLKELAALAQEHSILCCRILGDPDDACW</sequence>
<comment type="similarity">
    <text evidence="1">Belongs to the FHIP family.</text>
</comment>
<evidence type="ECO:0000313" key="5">
    <source>
        <dbReference type="Proteomes" id="UP000322234"/>
    </source>
</evidence>
<gene>
    <name evidence="4" type="ORF">E5288_WYG016432</name>
</gene>
<name>A0A6B0RCP5_9CETA</name>
<dbReference type="PANTHER" id="PTHR21705:SF6">
    <property type="entry name" value="FHF COMPLEX SUBUNIT HOOK-INTERACTING PROTEIN 1A"/>
    <property type="match status" value="1"/>
</dbReference>
<evidence type="ECO:0000256" key="2">
    <source>
        <dbReference type="SAM" id="MobiDB-lite"/>
    </source>
</evidence>
<accession>A0A6B0RCP5</accession>
<protein>
    <recommendedName>
        <fullName evidence="3">FHF complex subunit HOOK-interacting protein C-terminal domain-containing protein</fullName>
    </recommendedName>
</protein>
<dbReference type="Pfam" id="PF19311">
    <property type="entry name" value="KELAA"/>
    <property type="match status" value="1"/>
</dbReference>
<organism evidence="4 5">
    <name type="scientific">Bos mutus</name>
    <name type="common">wild yak</name>
    <dbReference type="NCBI Taxonomy" id="72004"/>
    <lineage>
        <taxon>Eukaryota</taxon>
        <taxon>Metazoa</taxon>
        <taxon>Chordata</taxon>
        <taxon>Craniata</taxon>
        <taxon>Vertebrata</taxon>
        <taxon>Euteleostomi</taxon>
        <taxon>Mammalia</taxon>
        <taxon>Eutheria</taxon>
        <taxon>Laurasiatheria</taxon>
        <taxon>Artiodactyla</taxon>
        <taxon>Ruminantia</taxon>
        <taxon>Pecora</taxon>
        <taxon>Bovidae</taxon>
        <taxon>Bovinae</taxon>
        <taxon>Bos</taxon>
    </lineage>
</organism>
<proteinExistence type="inferred from homology"/>
<dbReference type="AlphaFoldDB" id="A0A6B0RCP5"/>
<comment type="caution">
    <text evidence="4">The sequence shown here is derived from an EMBL/GenBank/DDBJ whole genome shotgun (WGS) entry which is preliminary data.</text>
</comment>
<dbReference type="Pfam" id="PF19314">
    <property type="entry name" value="DUF5917"/>
    <property type="match status" value="1"/>
</dbReference>
<dbReference type="InterPro" id="IPR045668">
    <property type="entry name" value="FHIP_KELAA_motif"/>
</dbReference>